<organism evidence="1 2">
    <name type="scientific">Collimonas arenae</name>
    <dbReference type="NCBI Taxonomy" id="279058"/>
    <lineage>
        <taxon>Bacteria</taxon>
        <taxon>Pseudomonadati</taxon>
        <taxon>Pseudomonadota</taxon>
        <taxon>Betaproteobacteria</taxon>
        <taxon>Burkholderiales</taxon>
        <taxon>Oxalobacteraceae</taxon>
        <taxon>Collimonas</taxon>
    </lineage>
</organism>
<protein>
    <submittedName>
        <fullName evidence="1">Uncharacterized protein</fullName>
    </submittedName>
</protein>
<gene>
    <name evidence="1" type="ORF">CAter282_1919</name>
</gene>
<evidence type="ECO:0000313" key="2">
    <source>
        <dbReference type="Proteomes" id="UP000071778"/>
    </source>
</evidence>
<dbReference type="AlphaFoldDB" id="A0A127QI18"/>
<keyword evidence="2" id="KW-1185">Reference proteome</keyword>
<name>A0A127QI18_9BURK</name>
<dbReference type="EMBL" id="CP013235">
    <property type="protein sequence ID" value="AMP09687.1"/>
    <property type="molecule type" value="Genomic_DNA"/>
</dbReference>
<evidence type="ECO:0000313" key="1">
    <source>
        <dbReference type="EMBL" id="AMP09687.1"/>
    </source>
</evidence>
<accession>A0A127QI18</accession>
<proteinExistence type="predicted"/>
<sequence length="38" mass="4474">MLFDSFDISFVRTSLHQAPDFSAYTSPRQARRLPLWDT</sequence>
<dbReference type="Proteomes" id="UP000071778">
    <property type="component" value="Chromosome"/>
</dbReference>
<reference evidence="1 2" key="1">
    <citation type="submission" date="2015-11" db="EMBL/GenBank/DDBJ databases">
        <title>Exploring the genomic traits of fungus-feeding bacterial genus Collimonas.</title>
        <authorList>
            <person name="Song C."/>
            <person name="Schmidt R."/>
            <person name="de Jager V."/>
            <person name="Krzyzanowska D."/>
            <person name="Jongedijk E."/>
            <person name="Cankar K."/>
            <person name="Beekwilder J."/>
            <person name="van Veen A."/>
            <person name="de Boer W."/>
            <person name="van Veen J.A."/>
            <person name="Garbeva P."/>
        </authorList>
    </citation>
    <scope>NUCLEOTIDE SEQUENCE [LARGE SCALE GENOMIC DNA]</scope>
    <source>
        <strain evidence="1 2">Ter282</strain>
    </source>
</reference>